<keyword evidence="2" id="KW-1185">Reference proteome</keyword>
<comment type="caution">
    <text evidence="1">The sequence shown here is derived from an EMBL/GenBank/DDBJ whole genome shotgun (WGS) entry which is preliminary data.</text>
</comment>
<dbReference type="EMBL" id="JAGFNK010000178">
    <property type="protein sequence ID" value="KAI9461393.1"/>
    <property type="molecule type" value="Genomic_DNA"/>
</dbReference>
<accession>A0ACC0U497</accession>
<sequence>MEAPFRSALSTPLLLRALALRLRSAITCHAGVNGTRRCCPAPPLTSRPCASSRRARPGEDARTDGTQKIRGGDPDRARFPHRRTPQSPLCASDASRSTRFEMTSILASSSDPFRCGANALPAAAAAGSSRSPPLRLKCAWSSTPCDFAQFGVDSGSICISCAPSL</sequence>
<evidence type="ECO:0000313" key="1">
    <source>
        <dbReference type="EMBL" id="KAI9461393.1"/>
    </source>
</evidence>
<name>A0ACC0U497_9AGAM</name>
<dbReference type="Proteomes" id="UP001207468">
    <property type="component" value="Unassembled WGS sequence"/>
</dbReference>
<protein>
    <submittedName>
        <fullName evidence="1">Uncharacterized protein</fullName>
    </submittedName>
</protein>
<reference evidence="1" key="1">
    <citation type="submission" date="2021-03" db="EMBL/GenBank/DDBJ databases">
        <title>Evolutionary priming and transition to the ectomycorrhizal habit in an iconic lineage of mushroom-forming fungi: is preadaptation a requirement?</title>
        <authorList>
            <consortium name="DOE Joint Genome Institute"/>
            <person name="Looney B.P."/>
            <person name="Miyauchi S."/>
            <person name="Morin E."/>
            <person name="Drula E."/>
            <person name="Courty P.E."/>
            <person name="Chicoki N."/>
            <person name="Fauchery L."/>
            <person name="Kohler A."/>
            <person name="Kuo A."/>
            <person name="LaButti K."/>
            <person name="Pangilinan J."/>
            <person name="Lipzen A."/>
            <person name="Riley R."/>
            <person name="Andreopoulos W."/>
            <person name="He G."/>
            <person name="Johnson J."/>
            <person name="Barry K.W."/>
            <person name="Grigoriev I.V."/>
            <person name="Nagy L."/>
            <person name="Hibbett D."/>
            <person name="Henrissat B."/>
            <person name="Matheny P.B."/>
            <person name="Labbe J."/>
            <person name="Martin A.F."/>
        </authorList>
    </citation>
    <scope>NUCLEOTIDE SEQUENCE</scope>
    <source>
        <strain evidence="1">BPL698</strain>
    </source>
</reference>
<organism evidence="1 2">
    <name type="scientific">Russula earlei</name>
    <dbReference type="NCBI Taxonomy" id="71964"/>
    <lineage>
        <taxon>Eukaryota</taxon>
        <taxon>Fungi</taxon>
        <taxon>Dikarya</taxon>
        <taxon>Basidiomycota</taxon>
        <taxon>Agaricomycotina</taxon>
        <taxon>Agaricomycetes</taxon>
        <taxon>Russulales</taxon>
        <taxon>Russulaceae</taxon>
        <taxon>Russula</taxon>
    </lineage>
</organism>
<gene>
    <name evidence="1" type="ORF">F5148DRAFT_1215228</name>
</gene>
<evidence type="ECO:0000313" key="2">
    <source>
        <dbReference type="Proteomes" id="UP001207468"/>
    </source>
</evidence>
<proteinExistence type="predicted"/>